<proteinExistence type="inferred from homology"/>
<dbReference type="STRING" id="1169540.A0A0G4F019"/>
<dbReference type="PANTHER" id="PTHR31585">
    <property type="entry name" value="FOLATE-BIOPTERIN TRANSPORTER 1, CHLOROPLASTIC"/>
    <property type="match status" value="1"/>
</dbReference>
<dbReference type="PhylomeDB" id="A0A0G4F019"/>
<evidence type="ECO:0000256" key="3">
    <source>
        <dbReference type="ARBA" id="ARBA00022448"/>
    </source>
</evidence>
<dbReference type="OrthoDB" id="754047at2759"/>
<dbReference type="AlphaFoldDB" id="A0A0G4F019"/>
<keyword evidence="4 8" id="KW-0812">Transmembrane</keyword>
<dbReference type="OMA" id="AVYINIA"/>
<dbReference type="InParanoid" id="A0A0G4F019"/>
<keyword evidence="10" id="KW-1185">Reference proteome</keyword>
<dbReference type="VEuPathDB" id="CryptoDB:Vbra_14104"/>
<protein>
    <recommendedName>
        <fullName evidence="11">Folate/biopterin transporter</fullName>
    </recommendedName>
</protein>
<evidence type="ECO:0000256" key="1">
    <source>
        <dbReference type="ARBA" id="ARBA00004141"/>
    </source>
</evidence>
<name>A0A0G4F019_VITBC</name>
<keyword evidence="6 8" id="KW-0472">Membrane</keyword>
<feature type="transmembrane region" description="Helical" evidence="8">
    <location>
        <begin position="156"/>
        <end position="178"/>
    </location>
</feature>
<organism evidence="9 10">
    <name type="scientific">Vitrella brassicaformis (strain CCMP3155)</name>
    <dbReference type="NCBI Taxonomy" id="1169540"/>
    <lineage>
        <taxon>Eukaryota</taxon>
        <taxon>Sar</taxon>
        <taxon>Alveolata</taxon>
        <taxon>Colpodellida</taxon>
        <taxon>Vitrellaceae</taxon>
        <taxon>Vitrella</taxon>
    </lineage>
</organism>
<feature type="region of interest" description="Disordered" evidence="7">
    <location>
        <begin position="557"/>
        <end position="740"/>
    </location>
</feature>
<feature type="compositionally biased region" description="Low complexity" evidence="7">
    <location>
        <begin position="561"/>
        <end position="572"/>
    </location>
</feature>
<dbReference type="GO" id="GO:0016020">
    <property type="term" value="C:membrane"/>
    <property type="evidence" value="ECO:0007669"/>
    <property type="project" value="UniProtKB-SubCell"/>
</dbReference>
<dbReference type="Proteomes" id="UP000041254">
    <property type="component" value="Unassembled WGS sequence"/>
</dbReference>
<evidence type="ECO:0008006" key="11">
    <source>
        <dbReference type="Google" id="ProtNLM"/>
    </source>
</evidence>
<evidence type="ECO:0000256" key="2">
    <source>
        <dbReference type="ARBA" id="ARBA00007015"/>
    </source>
</evidence>
<comment type="subcellular location">
    <subcellularLocation>
        <location evidence="1">Membrane</location>
        <topology evidence="1">Multi-pass membrane protein</topology>
    </subcellularLocation>
</comment>
<feature type="transmembrane region" description="Helical" evidence="8">
    <location>
        <begin position="394"/>
        <end position="414"/>
    </location>
</feature>
<comment type="similarity">
    <text evidence="2">Belongs to the major facilitator superfamily. Folate-biopterin transporter (TC 2.A.71) family.</text>
</comment>
<dbReference type="PANTHER" id="PTHR31585:SF51">
    <property type="entry name" value="TRANSPORTER, PUTATIVE-RELATED"/>
    <property type="match status" value="1"/>
</dbReference>
<evidence type="ECO:0000313" key="10">
    <source>
        <dbReference type="Proteomes" id="UP000041254"/>
    </source>
</evidence>
<keyword evidence="3" id="KW-0813">Transport</keyword>
<evidence type="ECO:0000256" key="4">
    <source>
        <dbReference type="ARBA" id="ARBA00022692"/>
    </source>
</evidence>
<dbReference type="InterPro" id="IPR036259">
    <property type="entry name" value="MFS_trans_sf"/>
</dbReference>
<evidence type="ECO:0000256" key="8">
    <source>
        <dbReference type="SAM" id="Phobius"/>
    </source>
</evidence>
<feature type="transmembrane region" description="Helical" evidence="8">
    <location>
        <begin position="506"/>
        <end position="527"/>
    </location>
</feature>
<evidence type="ECO:0000256" key="6">
    <source>
        <dbReference type="ARBA" id="ARBA00023136"/>
    </source>
</evidence>
<dbReference type="EMBL" id="CDMY01000356">
    <property type="protein sequence ID" value="CEM04901.1"/>
    <property type="molecule type" value="Genomic_DNA"/>
</dbReference>
<dbReference type="NCBIfam" id="TIGR00788">
    <property type="entry name" value="fbt"/>
    <property type="match status" value="1"/>
</dbReference>
<sequence length="740" mass="78877">MDRPDRHTEEYRDEDLADDDKGTGYCNVPSLKTVLNNIGPGAFSAYLGRLRDNFGWRFIIMLMSVYLGVKGLVSKLVYGAQLPFSKKKAGLSAIAYQTIVFVGMSPWACKGLIGALSDALPLFGYNKRYYMMIAALFGIAGSLGLALLPADVAMHAPATIAIGLFFVMLQCSTLDLLCEGKYAELMVANPHTKSDVVTFVWLCVMLGELVASFIVGPVADYLDVAVVFWIALPCACQALIPLAMGFLPEVQVPPSKSNRLEGAKISAQIRPFVLALSMAVGALGLAVVGLLGTELAQVFYAICVSFVLCCMAFWCLPRTLAMCNLYMFLQDALYISISGALDFWYTSDAKCLPGGPAFDYTYYTTWTQIAGIAASSVGLWVFQTVLSSWRFRAVFWVTTVLRILASFFDLILVQRWNVSRLGVPDKWMYMLGDAIIQPFCGMMAFMPAVILTSKLCPKNMESTIYAILAGFANFGANVSRATGVWLTKAAGISTEEGSCNFAGLPALIVVGHIILPALCIPLTFCLIPDAHLDDNLVDDSVSHNDTPEDPELAKLTAPEASSSPNNHNQPSPATSPAGVSTLPAVVGARWKTKRKGDASGDADAGQSSGSDSPNSPGRHHPVSIVVAPPPKLKAKLSDNMAEAAEPDGRQSEGEGGISTDAATYGHGESSPSERAAAQSRSPHRTTGGRGRANRGGYEQLRDEDGHSRGGGGGEGREGAGVGLAGQGNSQRQQGDANRAG</sequence>
<dbReference type="Pfam" id="PF03092">
    <property type="entry name" value="BT1"/>
    <property type="match status" value="1"/>
</dbReference>
<reference evidence="9 10" key="1">
    <citation type="submission" date="2014-11" db="EMBL/GenBank/DDBJ databases">
        <authorList>
            <person name="Zhu J."/>
            <person name="Qi W."/>
            <person name="Song R."/>
        </authorList>
    </citation>
    <scope>NUCLEOTIDE SEQUENCE [LARGE SCALE GENOMIC DNA]</scope>
</reference>
<feature type="transmembrane region" description="Helical" evidence="8">
    <location>
        <begin position="464"/>
        <end position="486"/>
    </location>
</feature>
<evidence type="ECO:0000256" key="5">
    <source>
        <dbReference type="ARBA" id="ARBA00022989"/>
    </source>
</evidence>
<dbReference type="InterPro" id="IPR039309">
    <property type="entry name" value="BT1"/>
</dbReference>
<feature type="transmembrane region" description="Helical" evidence="8">
    <location>
        <begin position="269"/>
        <end position="292"/>
    </location>
</feature>
<feature type="transmembrane region" description="Helical" evidence="8">
    <location>
        <begin position="434"/>
        <end position="452"/>
    </location>
</feature>
<accession>A0A0G4F019</accession>
<gene>
    <name evidence="9" type="ORF">Vbra_14104</name>
</gene>
<feature type="compositionally biased region" description="Gly residues" evidence="7">
    <location>
        <begin position="708"/>
        <end position="725"/>
    </location>
</feature>
<feature type="transmembrane region" description="Helical" evidence="8">
    <location>
        <begin position="298"/>
        <end position="316"/>
    </location>
</feature>
<dbReference type="InterPro" id="IPR004324">
    <property type="entry name" value="FBT"/>
</dbReference>
<evidence type="ECO:0000256" key="7">
    <source>
        <dbReference type="SAM" id="MobiDB-lite"/>
    </source>
</evidence>
<feature type="transmembrane region" description="Helical" evidence="8">
    <location>
        <begin position="199"/>
        <end position="219"/>
    </location>
</feature>
<keyword evidence="5 8" id="KW-1133">Transmembrane helix</keyword>
<evidence type="ECO:0000313" key="9">
    <source>
        <dbReference type="EMBL" id="CEM04901.1"/>
    </source>
</evidence>
<feature type="transmembrane region" description="Helical" evidence="8">
    <location>
        <begin position="323"/>
        <end position="345"/>
    </location>
</feature>
<feature type="transmembrane region" description="Helical" evidence="8">
    <location>
        <begin position="93"/>
        <end position="117"/>
    </location>
</feature>
<dbReference type="SUPFAM" id="SSF103473">
    <property type="entry name" value="MFS general substrate transporter"/>
    <property type="match status" value="1"/>
</dbReference>
<feature type="transmembrane region" description="Helical" evidence="8">
    <location>
        <begin position="129"/>
        <end position="150"/>
    </location>
</feature>
<feature type="transmembrane region" description="Helical" evidence="8">
    <location>
        <begin position="54"/>
        <end position="73"/>
    </location>
</feature>
<feature type="compositionally biased region" description="Polar residues" evidence="7">
    <location>
        <begin position="728"/>
        <end position="740"/>
    </location>
</feature>
<feature type="compositionally biased region" description="Low complexity" evidence="7">
    <location>
        <begin position="599"/>
        <end position="612"/>
    </location>
</feature>
<feature type="transmembrane region" description="Helical" evidence="8">
    <location>
        <begin position="365"/>
        <end position="382"/>
    </location>
</feature>
<feature type="transmembrane region" description="Helical" evidence="8">
    <location>
        <begin position="225"/>
        <end position="248"/>
    </location>
</feature>